<evidence type="ECO:0000259" key="2">
    <source>
        <dbReference type="Pfam" id="PF18862"/>
    </source>
</evidence>
<accession>A0A242NUK5</accession>
<dbReference type="InterPro" id="IPR041223">
    <property type="entry name" value="ApeA_NTD"/>
</dbReference>
<organism evidence="3 4">
    <name type="scientific">Gilliamella apis</name>
    <dbReference type="NCBI Taxonomy" id="1970738"/>
    <lineage>
        <taxon>Bacteria</taxon>
        <taxon>Pseudomonadati</taxon>
        <taxon>Pseudomonadota</taxon>
        <taxon>Gammaproteobacteria</taxon>
        <taxon>Orbales</taxon>
        <taxon>Orbaceae</taxon>
        <taxon>Gilliamella</taxon>
    </lineage>
</organism>
<comment type="caution">
    <text evidence="3">The sequence shown here is derived from an EMBL/GenBank/DDBJ whole genome shotgun (WGS) entry which is preliminary data.</text>
</comment>
<sequence>MRIEENYIKHGYFWLPENEDIKIPGILSISDGGRAELEIIGSFGGKNDFNYDDMNLKRIIGLVEDDGLIILNKCCYIQKYISLNENITKSKISSDQVFAGLESIDNEDITFNQFSFSVDCLDEWVNESAFKINHEFENNTININYNLPDKKCFALDHGMKLDINFCYSSPQIPAIKEAKITQRTFFTLKSEEPCKIDLFISLAHKISHLISFAIGETVSIKNVSARKYIENNESIQSYPQETKIFYRSTTYTKNIPKCLTWDMLFNFDNIKDNAEAVLNKWINAYENLSPTLFLYFSTKNNSINTINSKFLALAQALETYHRRISDEKLMPDDIYESLLLEIVNNCPEQHKDWLYGRLKYGNEITLSKRLKKIIEPFKKYFGNNVQRQNLLKKIVDTRNFLTHYDKSLIDKSAKGKELWILYFNMEIILHLNFLHIIGFTDENIEDIVKNCKVIKSKFESIENLSR</sequence>
<dbReference type="EMBL" id="NASK01000092">
    <property type="protein sequence ID" value="OTQ49779.1"/>
    <property type="molecule type" value="Genomic_DNA"/>
</dbReference>
<gene>
    <name evidence="3" type="ORF">B6D06_05510</name>
</gene>
<evidence type="ECO:0000313" key="3">
    <source>
        <dbReference type="EMBL" id="OTQ49779.1"/>
    </source>
</evidence>
<name>A0A242NUK5_9GAMM</name>
<dbReference type="Pfam" id="PF18862">
    <property type="entry name" value="ApeA_NTD1"/>
    <property type="match status" value="1"/>
</dbReference>
<dbReference type="AlphaFoldDB" id="A0A242NUK5"/>
<dbReference type="InterPro" id="IPR041229">
    <property type="entry name" value="HEPN_Apea"/>
</dbReference>
<evidence type="ECO:0000313" key="4">
    <source>
        <dbReference type="Proteomes" id="UP000194968"/>
    </source>
</evidence>
<dbReference type="RefSeq" id="WP_086320446.1">
    <property type="nucleotide sequence ID" value="NZ_NASK01000092.1"/>
</dbReference>
<feature type="domain" description="ApeA N-terminal" evidence="2">
    <location>
        <begin position="10"/>
        <end position="281"/>
    </location>
</feature>
<protein>
    <submittedName>
        <fullName evidence="3">Uncharacterized protein</fullName>
    </submittedName>
</protein>
<evidence type="ECO:0000259" key="1">
    <source>
        <dbReference type="Pfam" id="PF18739"/>
    </source>
</evidence>
<dbReference type="OrthoDB" id="6198809at2"/>
<feature type="domain" description="Apea-like HEPN" evidence="1">
    <location>
        <begin position="311"/>
        <end position="442"/>
    </location>
</feature>
<proteinExistence type="predicted"/>
<dbReference type="Pfam" id="PF18739">
    <property type="entry name" value="HEPN_Apea"/>
    <property type="match status" value="1"/>
</dbReference>
<dbReference type="Proteomes" id="UP000194968">
    <property type="component" value="Unassembled WGS sequence"/>
</dbReference>
<reference evidence="3 4" key="1">
    <citation type="submission" date="2017-03" db="EMBL/GenBank/DDBJ databases">
        <title>Comparative genomics of honeybee gut symbionts reveal geographically distinct and subgroup specific antibiotic resistance.</title>
        <authorList>
            <person name="Ludvigsen J."/>
            <person name="Porcellato D."/>
            <person name="Labee-Lund T.M."/>
            <person name="Amdam G.V."/>
            <person name="Rudi K."/>
        </authorList>
    </citation>
    <scope>NUCLEOTIDE SEQUENCE [LARGE SCALE GENOMIC DNA]</scope>
    <source>
        <strain evidence="3 4">A-4-12</strain>
    </source>
</reference>